<dbReference type="Proteomes" id="UP000319837">
    <property type="component" value="Unassembled WGS sequence"/>
</dbReference>
<dbReference type="InterPro" id="IPR006976">
    <property type="entry name" value="VanZ-like"/>
</dbReference>
<feature type="transmembrane region" description="Helical" evidence="1">
    <location>
        <begin position="92"/>
        <end position="111"/>
    </location>
</feature>
<name>A0A553SM77_NIACI</name>
<dbReference type="PANTHER" id="PTHR36834">
    <property type="entry name" value="MEMBRANE PROTEIN-RELATED"/>
    <property type="match status" value="1"/>
</dbReference>
<sequence>MIRRFSTWAGYLLFTVYLLILFYLLFFSSYRHAVKGEISYNFIPFASILLDIRGLGPFHLAMMTNNLFGNILAFVPLGFFLPLLFQRARQWKYSFVCSLLLSIFVELLQLVSKVGACDVDDVILNTIGGLCGYIVWRLLVYPFIKRRRKST</sequence>
<feature type="transmembrane region" description="Helical" evidence="1">
    <location>
        <begin position="67"/>
        <end position="85"/>
    </location>
</feature>
<accession>A0A553SM77</accession>
<comment type="caution">
    <text evidence="3">The sequence shown here is derived from an EMBL/GenBank/DDBJ whole genome shotgun (WGS) entry which is preliminary data.</text>
</comment>
<evidence type="ECO:0000313" key="4">
    <source>
        <dbReference type="Proteomes" id="UP000319837"/>
    </source>
</evidence>
<organism evidence="3 4">
    <name type="scientific">Niallia circulans</name>
    <name type="common">Bacillus circulans</name>
    <dbReference type="NCBI Taxonomy" id="1397"/>
    <lineage>
        <taxon>Bacteria</taxon>
        <taxon>Bacillati</taxon>
        <taxon>Bacillota</taxon>
        <taxon>Bacilli</taxon>
        <taxon>Bacillales</taxon>
        <taxon>Bacillaceae</taxon>
        <taxon>Niallia</taxon>
    </lineage>
</organism>
<gene>
    <name evidence="3" type="ORF">CEQ21_22030</name>
</gene>
<dbReference type="InterPro" id="IPR053150">
    <property type="entry name" value="Teicoplanin_resist-assoc"/>
</dbReference>
<feature type="transmembrane region" description="Helical" evidence="1">
    <location>
        <begin position="123"/>
        <end position="144"/>
    </location>
</feature>
<feature type="transmembrane region" description="Helical" evidence="1">
    <location>
        <begin position="6"/>
        <end position="26"/>
    </location>
</feature>
<dbReference type="EMBL" id="RIBP01000004">
    <property type="protein sequence ID" value="TRZ38093.1"/>
    <property type="molecule type" value="Genomic_DNA"/>
</dbReference>
<keyword evidence="1" id="KW-0812">Transmembrane</keyword>
<dbReference type="AlphaFoldDB" id="A0A553SM77"/>
<proteinExistence type="predicted"/>
<dbReference type="PANTHER" id="PTHR36834:SF1">
    <property type="entry name" value="INTEGRAL MEMBRANE PROTEIN"/>
    <property type="match status" value="1"/>
</dbReference>
<evidence type="ECO:0000256" key="1">
    <source>
        <dbReference type="SAM" id="Phobius"/>
    </source>
</evidence>
<dbReference type="Pfam" id="PF04892">
    <property type="entry name" value="VanZ"/>
    <property type="match status" value="1"/>
</dbReference>
<evidence type="ECO:0000259" key="2">
    <source>
        <dbReference type="Pfam" id="PF04892"/>
    </source>
</evidence>
<keyword evidence="1" id="KW-0472">Membrane</keyword>
<reference evidence="4" key="1">
    <citation type="submission" date="2018-10" db="EMBL/GenBank/DDBJ databases">
        <title>FDA dAtabase for Regulatory Grade micrObial Sequences (FDA-ARGOS): Supporting development and validation of Infectious Disease Dx tests.</title>
        <authorList>
            <person name="Minogue T."/>
            <person name="Wolcott M."/>
            <person name="Wasieloski L."/>
            <person name="Aguilar W."/>
            <person name="Moore D."/>
            <person name="Tallon L."/>
            <person name="Sadzewicz L."/>
            <person name="Sengamalay N."/>
            <person name="Ott S."/>
            <person name="Godinez A."/>
            <person name="Nagaraj S."/>
            <person name="Vavikolanu K."/>
            <person name="Vyas G."/>
            <person name="Nadendla S."/>
            <person name="George J."/>
            <person name="Sichtig H."/>
        </authorList>
    </citation>
    <scope>NUCLEOTIDE SEQUENCE [LARGE SCALE GENOMIC DNA]</scope>
    <source>
        <strain evidence="4">FDAARGOS_343</strain>
    </source>
</reference>
<dbReference type="RefSeq" id="WP_185766366.1">
    <property type="nucleotide sequence ID" value="NZ_RIBP01000004.1"/>
</dbReference>
<protein>
    <submittedName>
        <fullName evidence="3">VanZ family protein</fullName>
    </submittedName>
</protein>
<feature type="domain" description="VanZ-like" evidence="2">
    <location>
        <begin position="14"/>
        <end position="139"/>
    </location>
</feature>
<keyword evidence="1" id="KW-1133">Transmembrane helix</keyword>
<evidence type="ECO:0000313" key="3">
    <source>
        <dbReference type="EMBL" id="TRZ38093.1"/>
    </source>
</evidence>